<accession>A0A0L6UHL1</accession>
<reference evidence="2 3" key="1">
    <citation type="submission" date="2015-08" db="EMBL/GenBank/DDBJ databases">
        <title>Next Generation Sequencing and Analysis of the Genome of Puccinia sorghi L Schw, the Causal Agent of Maize Common Rust.</title>
        <authorList>
            <person name="Rochi L."/>
            <person name="Burguener G."/>
            <person name="Darino M."/>
            <person name="Turjanski A."/>
            <person name="Kreff E."/>
            <person name="Dieguez M.J."/>
            <person name="Sacco F."/>
        </authorList>
    </citation>
    <scope>NUCLEOTIDE SEQUENCE [LARGE SCALE GENOMIC DNA]</scope>
    <source>
        <strain evidence="2 3">RO10H11247</strain>
    </source>
</reference>
<proteinExistence type="predicted"/>
<keyword evidence="1" id="KW-0472">Membrane</keyword>
<evidence type="ECO:0000313" key="3">
    <source>
        <dbReference type="Proteomes" id="UP000037035"/>
    </source>
</evidence>
<feature type="transmembrane region" description="Helical" evidence="1">
    <location>
        <begin position="124"/>
        <end position="146"/>
    </location>
</feature>
<gene>
    <name evidence="2" type="ORF">VP01_597g2</name>
</gene>
<evidence type="ECO:0000313" key="2">
    <source>
        <dbReference type="EMBL" id="KNZ48003.1"/>
    </source>
</evidence>
<organism evidence="2 3">
    <name type="scientific">Puccinia sorghi</name>
    <dbReference type="NCBI Taxonomy" id="27349"/>
    <lineage>
        <taxon>Eukaryota</taxon>
        <taxon>Fungi</taxon>
        <taxon>Dikarya</taxon>
        <taxon>Basidiomycota</taxon>
        <taxon>Pucciniomycotina</taxon>
        <taxon>Pucciniomycetes</taxon>
        <taxon>Pucciniales</taxon>
        <taxon>Pucciniaceae</taxon>
        <taxon>Puccinia</taxon>
    </lineage>
</organism>
<comment type="caution">
    <text evidence="2">The sequence shown here is derived from an EMBL/GenBank/DDBJ whole genome shotgun (WGS) entry which is preliminary data.</text>
</comment>
<protein>
    <submittedName>
        <fullName evidence="2">Uncharacterized protein</fullName>
    </submittedName>
</protein>
<name>A0A0L6UHL1_9BASI</name>
<keyword evidence="3" id="KW-1185">Reference proteome</keyword>
<dbReference type="VEuPathDB" id="FungiDB:VP01_597g2"/>
<sequence>MGIGLQDGWNFDDITHNTTISSNLVYSRVVFKTRFSFFNPQLSSEFTKSQVVDQSISMSLALNNSRDRPPSTGNLESRTHSYIDKSISTDSKRVLQLRRSKHSIGITLVILGSVIKSLRFHTEFIVSISVFVDLFLLIVHSLYFFLSLFHLLTSGHHSYGGVQIWQLSKCRSERIVGFCDIRWLQFDSQDVRPWLTFARRARLLPYFYFASKHWISKIEDHLADPPPQLLSLLRPYDPPLHLLALFPPDAPVENWHLLNDGQMENKIALANNKNLESGEPILVVDSISSGSYPFVILRAASEFMADGLESLYHHQTHFLWLCCKLSLQLPPIWLRPVRFFAMRSSQKQPSNHTLGRKHLPLVGHFVLCKGLARMIGDQLRWIPNKSKWVLVSFFGLMSSVDHSVRRTIVKEFRQQPYHLSLARLRDELFPFLLKASCGIWGRLDGDILTAIVSHQYQHQFGMAHGFGTVIQVSRPYIRKSDAISGRFQPENDIRSTGSCRPFLPSPRFVIKSGLPHYVTTCNVTLHVTALYVVGGDPQSLPRPHVRGFRRKKLVSPRSCFFSTSQLPGLTIFRHLVKTWTLCPRGERHKDDQEITIKRSNDFYRFLLGKGRLRSITKKGWKKGLLNEAERKRLARKETHLRFYS</sequence>
<dbReference type="Proteomes" id="UP000037035">
    <property type="component" value="Unassembled WGS sequence"/>
</dbReference>
<keyword evidence="1" id="KW-1133">Transmembrane helix</keyword>
<dbReference type="EMBL" id="LAVV01011251">
    <property type="protein sequence ID" value="KNZ48003.1"/>
    <property type="molecule type" value="Genomic_DNA"/>
</dbReference>
<keyword evidence="1" id="KW-0812">Transmembrane</keyword>
<dbReference type="AlphaFoldDB" id="A0A0L6UHL1"/>
<evidence type="ECO:0000256" key="1">
    <source>
        <dbReference type="SAM" id="Phobius"/>
    </source>
</evidence>